<dbReference type="Proteomes" id="UP001059380">
    <property type="component" value="Chromosome"/>
</dbReference>
<gene>
    <name evidence="2" type="ORF">MOP44_09000</name>
</gene>
<evidence type="ECO:0000313" key="2">
    <source>
        <dbReference type="EMBL" id="UWZ86068.1"/>
    </source>
</evidence>
<organism evidence="2 3">
    <name type="scientific">Occallatibacter riparius</name>
    <dbReference type="NCBI Taxonomy" id="1002689"/>
    <lineage>
        <taxon>Bacteria</taxon>
        <taxon>Pseudomonadati</taxon>
        <taxon>Acidobacteriota</taxon>
        <taxon>Terriglobia</taxon>
        <taxon>Terriglobales</taxon>
        <taxon>Acidobacteriaceae</taxon>
        <taxon>Occallatibacter</taxon>
    </lineage>
</organism>
<dbReference type="InterPro" id="IPR025737">
    <property type="entry name" value="FApF"/>
</dbReference>
<dbReference type="AlphaFoldDB" id="A0A9J7BT66"/>
<keyword evidence="1" id="KW-0732">Signal</keyword>
<dbReference type="KEGG" id="orp:MOP44_09000"/>
<evidence type="ECO:0000313" key="3">
    <source>
        <dbReference type="Proteomes" id="UP001059380"/>
    </source>
</evidence>
<name>A0A9J7BT66_9BACT</name>
<reference evidence="2" key="1">
    <citation type="submission" date="2021-04" db="EMBL/GenBank/DDBJ databases">
        <title>Phylogenetic analysis of Acidobacteriaceae.</title>
        <authorList>
            <person name="Qiu L."/>
            <person name="Zhang Q."/>
        </authorList>
    </citation>
    <scope>NUCLEOTIDE SEQUENCE</scope>
    <source>
        <strain evidence="2">DSM 25168</strain>
    </source>
</reference>
<dbReference type="Pfam" id="PF13557">
    <property type="entry name" value="Phenol_MetA_deg"/>
    <property type="match status" value="1"/>
</dbReference>
<dbReference type="RefSeq" id="WP_260795711.1">
    <property type="nucleotide sequence ID" value="NZ_CP093313.1"/>
</dbReference>
<dbReference type="EMBL" id="CP093313">
    <property type="protein sequence ID" value="UWZ86068.1"/>
    <property type="molecule type" value="Genomic_DNA"/>
</dbReference>
<evidence type="ECO:0000256" key="1">
    <source>
        <dbReference type="SAM" id="SignalP"/>
    </source>
</evidence>
<protein>
    <submittedName>
        <fullName evidence="2">Transporter</fullName>
    </submittedName>
</protein>
<sequence>MRHLANLSLMRLLSWLVLPISLSRPARGQDLAPRAYLITPIRSNAITLTYGFSNGNMNLDGSVPVTDATVSLHTPVVSYVRSLSFFGRSANVLGALPYGVGDFSGNVLGSQTATHRSGLLPATFRFSVNLMGGPSMDVRQFVKWQQKLLIGASIKVLPPTGQYDPEKLINLGINRWALKPEVGLSRRWNHWLLDTYGGVWFYTENPEFFSHNAITSGVHRQTQSPMGSFEGHFSYDVRPRLWASLDGNFWFGGASAIDGKTNSLTTNRNSRVGGTVSFPVTKRQSIKFSYSDGAYIRYGGNYKNVSAGWQYSWITKR</sequence>
<keyword evidence="3" id="KW-1185">Reference proteome</keyword>
<proteinExistence type="predicted"/>
<feature type="chain" id="PRO_5039950840" evidence="1">
    <location>
        <begin position="29"/>
        <end position="317"/>
    </location>
</feature>
<feature type="signal peptide" evidence="1">
    <location>
        <begin position="1"/>
        <end position="28"/>
    </location>
</feature>
<accession>A0A9J7BT66</accession>